<sequence length="440" mass="49323">MRTKANVRFLAKVVDLTQQDQLLPTVIVEPSTVTQITERINSTNAKHAKDVMTNATGKVHKVYTKKHQSSAGKTPSLKRTKRTVTGRPDGDPIQPPPLAPIGPPGGLYRMDLTQLITQKLRAMQAIQRMRHDIHGNNSNSGGNNFVSYDHHLRNSWPNRQQNPMMAHSSSNVLGGPWMAHSYTKYTIMYNQALNGSATYGVGYGTEYHQQQQQYYYQQQQQQAQQAQKQQQMIAGIMGYYPAEAAAMFYNPYPYGHGPTAQQQFAQQQQQAHLDYQLTPALYLLNQQAELLQKSLIKGHSKKSPAEASKPQRKQRGPYKRRTNKTLSPTVSPAPEFAMDAAERLSSSDLSSSNSHNNRSAGSIHVDLTSNNTGTSVDSTSFQELQQEQRKRKSDSFLEIDQQTNKHSRTMLCQKQSIFRNVALMAVSSCANTDQRVPLSC</sequence>
<evidence type="ECO:0000256" key="1">
    <source>
        <dbReference type="SAM" id="MobiDB-lite"/>
    </source>
</evidence>
<protein>
    <submittedName>
        <fullName evidence="2">Uncharacterized protein</fullName>
    </submittedName>
</protein>
<proteinExistence type="predicted"/>
<feature type="region of interest" description="Disordered" evidence="1">
    <location>
        <begin position="297"/>
        <end position="406"/>
    </location>
</feature>
<feature type="region of interest" description="Disordered" evidence="1">
    <location>
        <begin position="65"/>
        <end position="97"/>
    </location>
</feature>
<dbReference type="Proteomes" id="UP000075882">
    <property type="component" value="Unassembled WGS sequence"/>
</dbReference>
<dbReference type="EnsemblMetazoa" id="ACOM030751-RA">
    <property type="protein sequence ID" value="ACOM030751-PA.1"/>
    <property type="gene ID" value="ACOM030751"/>
</dbReference>
<feature type="compositionally biased region" description="Low complexity" evidence="1">
    <location>
        <begin position="346"/>
        <end position="362"/>
    </location>
</feature>
<organism evidence="2">
    <name type="scientific">Anopheles coluzzii</name>
    <name type="common">African malaria mosquito</name>
    <dbReference type="NCBI Taxonomy" id="1518534"/>
    <lineage>
        <taxon>Eukaryota</taxon>
        <taxon>Metazoa</taxon>
        <taxon>Ecdysozoa</taxon>
        <taxon>Arthropoda</taxon>
        <taxon>Hexapoda</taxon>
        <taxon>Insecta</taxon>
        <taxon>Pterygota</taxon>
        <taxon>Neoptera</taxon>
        <taxon>Endopterygota</taxon>
        <taxon>Diptera</taxon>
        <taxon>Nematocera</taxon>
        <taxon>Culicoidea</taxon>
        <taxon>Culicidae</taxon>
        <taxon>Anophelinae</taxon>
        <taxon>Anopheles</taxon>
    </lineage>
</organism>
<feature type="compositionally biased region" description="Basic residues" evidence="1">
    <location>
        <begin position="310"/>
        <end position="323"/>
    </location>
</feature>
<dbReference type="AlphaFoldDB" id="A0A8W7PF78"/>
<feature type="compositionally biased region" description="Polar residues" evidence="1">
    <location>
        <begin position="367"/>
        <end position="385"/>
    </location>
</feature>
<name>A0A8W7PF78_ANOCL</name>
<evidence type="ECO:0000313" key="2">
    <source>
        <dbReference type="EnsemblMetazoa" id="ACOM030751-PA.1"/>
    </source>
</evidence>
<reference evidence="2" key="1">
    <citation type="submission" date="2022-08" db="UniProtKB">
        <authorList>
            <consortium name="EnsemblMetazoa"/>
        </authorList>
    </citation>
    <scope>IDENTIFICATION</scope>
</reference>
<accession>A0A8W7PF78</accession>